<dbReference type="Pfam" id="PF15440">
    <property type="entry name" value="THRAP3_BCLAF1"/>
    <property type="match status" value="2"/>
</dbReference>
<evidence type="ECO:0000313" key="4">
    <source>
        <dbReference type="Proteomes" id="UP001046870"/>
    </source>
</evidence>
<dbReference type="GO" id="GO:0003677">
    <property type="term" value="F:DNA binding"/>
    <property type="evidence" value="ECO:0007669"/>
    <property type="project" value="TreeGrafter"/>
</dbReference>
<feature type="compositionally biased region" description="Basic residues" evidence="2">
    <location>
        <begin position="25"/>
        <end position="36"/>
    </location>
</feature>
<feature type="compositionally biased region" description="Low complexity" evidence="2">
    <location>
        <begin position="155"/>
        <end position="173"/>
    </location>
</feature>
<sequence length="953" mass="109131">MSFLKTCTAHILHVVYTVKRHFAMVRSKSHSSRSRSRSQSSSRSRSRSRSRKKRYSSRSRSRSYSRSRSRERNYPRDYRRDYRMNRGMRRPYGFRTRGRGYYPGGGRFHHRGGFRPNWHNRRYSRSPRRGRSRSRSPKHRSVSQRSRSKSHHSGRSSPSRRSSSSSSSSHSHSPTASKRRGPQDKAGKQPELGKEHSRLLEAEKGEGRSDPQVVMSLAKSELKRPAALISESWIGISAYDDNSPHRSSSPAPTPPSQRSSRSDTLAQQLASKISPPAQLPVHSRPVQRSPEAAALGRYSPSHSPAHSSPAKSPGKVFPSATSSRGFFFNSDEQDLPKVGKLFKRYLEEGDGRMFLQEKVANVRDGEPQKERVQEKGDWEGMELEVGAKKKTEKVPFLGDSPEVEEEDESQAYRQPYQFRLASQAEPTKNYPVDSHWNLESQEEGGKYKTKASKAGREFDRFGEDRTCKFKDPGFVVDRLNKDKYIEEGKGVEKNEGRLMGKREALSPLGLKADRLRELITQGPLLQKTVDTRDKGTLRDESPPRVKMIHNEGSRPEVKMKMAPLSFENASPGTSVTSDRSLVSALIHSTKKEQGFRAIFDHIKRPQAFKSSAESYIHHVVALVHHVRGHGSPGKCIELPSPMLQYRGGFLTELSFLHLPLTRCPEWACKAAVENEARHKSPEIHRRIDISPSAFKKARIMKEDFKGDKKTRCDSADLRHDIDRRRKERSRDRDDARGSREPSPSRKMEKLGKEFKDYKDYKSVKDDSALLKPIVKHKTKERERSRSSSGSSLSREDKDRRRVREEDSKPHHEQKDYAGYQGGPRARGTFQFRIRGGRGRGRGVFTGPNPGPSAPNIPFQKRPKEEEWDPEYTPKSRKYFLHDDRDDGIDYWAKRGRGRGVFQRGRGRFPFKKSSSSPKWTHDKYQCEGNIEEDDEDNAETEETKDKHKEEKVD</sequence>
<feature type="region of interest" description="Disordered" evidence="2">
    <location>
        <begin position="240"/>
        <end position="322"/>
    </location>
</feature>
<dbReference type="AlphaFoldDB" id="A0A9D3PJN5"/>
<dbReference type="EMBL" id="JAFDVH010000018">
    <property type="protein sequence ID" value="KAG7460811.1"/>
    <property type="molecule type" value="Genomic_DNA"/>
</dbReference>
<dbReference type="GO" id="GO:0045944">
    <property type="term" value="P:positive regulation of transcription by RNA polymerase II"/>
    <property type="evidence" value="ECO:0007669"/>
    <property type="project" value="TreeGrafter"/>
</dbReference>
<evidence type="ECO:0000256" key="2">
    <source>
        <dbReference type="SAM" id="MobiDB-lite"/>
    </source>
</evidence>
<evidence type="ECO:0008006" key="5">
    <source>
        <dbReference type="Google" id="ProtNLM"/>
    </source>
</evidence>
<feature type="compositionally biased region" description="Basic and acidic residues" evidence="2">
    <location>
        <begin position="941"/>
        <end position="953"/>
    </location>
</feature>
<feature type="compositionally biased region" description="Basic and acidic residues" evidence="2">
    <location>
        <begin position="68"/>
        <end position="84"/>
    </location>
</feature>
<feature type="compositionally biased region" description="Basic residues" evidence="2">
    <location>
        <begin position="44"/>
        <end position="67"/>
    </location>
</feature>
<dbReference type="PANTHER" id="PTHR15268:SF4">
    <property type="entry name" value="BCL-2-ASSOCIATED TRANSCRIPTION FACTOR 1"/>
    <property type="match status" value="1"/>
</dbReference>
<feature type="region of interest" description="Disordered" evidence="2">
    <location>
        <begin position="901"/>
        <end position="953"/>
    </location>
</feature>
<feature type="compositionally biased region" description="Basic and acidic residues" evidence="2">
    <location>
        <begin position="181"/>
        <end position="195"/>
    </location>
</feature>
<evidence type="ECO:0000256" key="1">
    <source>
        <dbReference type="ARBA" id="ARBA00006481"/>
    </source>
</evidence>
<reference evidence="3" key="1">
    <citation type="submission" date="2021-01" db="EMBL/GenBank/DDBJ databases">
        <authorList>
            <person name="Zahm M."/>
            <person name="Roques C."/>
            <person name="Cabau C."/>
            <person name="Klopp C."/>
            <person name="Donnadieu C."/>
            <person name="Jouanno E."/>
            <person name="Lampietro C."/>
            <person name="Louis A."/>
            <person name="Herpin A."/>
            <person name="Echchiki A."/>
            <person name="Berthelot C."/>
            <person name="Parey E."/>
            <person name="Roest-Crollius H."/>
            <person name="Braasch I."/>
            <person name="Postlethwait J."/>
            <person name="Bobe J."/>
            <person name="Montfort J."/>
            <person name="Bouchez O."/>
            <person name="Begum T."/>
            <person name="Mejri S."/>
            <person name="Adams A."/>
            <person name="Chen W.-J."/>
            <person name="Guiguen Y."/>
        </authorList>
    </citation>
    <scope>NUCLEOTIDE SEQUENCE</scope>
    <source>
        <strain evidence="3">YG-15Mar2019-1</strain>
        <tissue evidence="3">Brain</tissue>
    </source>
</reference>
<accession>A0A9D3PJN5</accession>
<name>A0A9D3PJN5_MEGAT</name>
<comment type="similarity">
    <text evidence="1">Belongs to the BCLAF1/THRAP3 family.</text>
</comment>
<dbReference type="GO" id="GO:0016592">
    <property type="term" value="C:mediator complex"/>
    <property type="evidence" value="ECO:0007669"/>
    <property type="project" value="TreeGrafter"/>
</dbReference>
<dbReference type="Proteomes" id="UP001046870">
    <property type="component" value="Chromosome 18"/>
</dbReference>
<feature type="compositionally biased region" description="Basic and acidic residues" evidence="2">
    <location>
        <begin position="793"/>
        <end position="815"/>
    </location>
</feature>
<comment type="caution">
    <text evidence="3">The sequence shown here is derived from an EMBL/GenBank/DDBJ whole genome shotgun (WGS) entry which is preliminary data.</text>
</comment>
<feature type="region of interest" description="Disordered" evidence="2">
    <location>
        <begin position="25"/>
        <end position="195"/>
    </location>
</feature>
<feature type="region of interest" description="Disordered" evidence="2">
    <location>
        <begin position="771"/>
        <end position="871"/>
    </location>
</feature>
<gene>
    <name evidence="3" type="ORF">MATL_G00202880</name>
</gene>
<keyword evidence="4" id="KW-1185">Reference proteome</keyword>
<dbReference type="OrthoDB" id="9948513at2759"/>
<dbReference type="PANTHER" id="PTHR15268">
    <property type="entry name" value="THRAP3/BCLAF1"/>
    <property type="match status" value="1"/>
</dbReference>
<feature type="region of interest" description="Disordered" evidence="2">
    <location>
        <begin position="708"/>
        <end position="753"/>
    </location>
</feature>
<feature type="compositionally biased region" description="Acidic residues" evidence="2">
    <location>
        <begin position="929"/>
        <end position="940"/>
    </location>
</feature>
<proteinExistence type="inferred from homology"/>
<organism evidence="3 4">
    <name type="scientific">Megalops atlanticus</name>
    <name type="common">Tarpon</name>
    <name type="synonym">Clupea gigantea</name>
    <dbReference type="NCBI Taxonomy" id="7932"/>
    <lineage>
        <taxon>Eukaryota</taxon>
        <taxon>Metazoa</taxon>
        <taxon>Chordata</taxon>
        <taxon>Craniata</taxon>
        <taxon>Vertebrata</taxon>
        <taxon>Euteleostomi</taxon>
        <taxon>Actinopterygii</taxon>
        <taxon>Neopterygii</taxon>
        <taxon>Teleostei</taxon>
        <taxon>Elopiformes</taxon>
        <taxon>Megalopidae</taxon>
        <taxon>Megalops</taxon>
    </lineage>
</organism>
<dbReference type="GO" id="GO:0003712">
    <property type="term" value="F:transcription coregulator activity"/>
    <property type="evidence" value="ECO:0007669"/>
    <property type="project" value="TreeGrafter"/>
</dbReference>
<feature type="compositionally biased region" description="Basic residues" evidence="2">
    <location>
        <begin position="107"/>
        <end position="154"/>
    </location>
</feature>
<feature type="compositionally biased region" description="Polar residues" evidence="2">
    <location>
        <begin position="245"/>
        <end position="271"/>
    </location>
</feature>
<evidence type="ECO:0000313" key="3">
    <source>
        <dbReference type="EMBL" id="KAG7460811.1"/>
    </source>
</evidence>
<protein>
    <recommendedName>
        <fullName evidence="5">Bcl-2-associated transcription factor 1</fullName>
    </recommendedName>
</protein>
<dbReference type="InterPro" id="IPR029199">
    <property type="entry name" value="THRAP3_BCLAF1"/>
</dbReference>
<feature type="compositionally biased region" description="Low complexity" evidence="2">
    <location>
        <begin position="299"/>
        <end position="313"/>
    </location>
</feature>